<dbReference type="EMBL" id="AMRJ01000077">
    <property type="protein sequence ID" value="EKF72750.1"/>
    <property type="molecule type" value="Genomic_DNA"/>
</dbReference>
<evidence type="ECO:0000256" key="4">
    <source>
        <dbReference type="ARBA" id="ARBA00023125"/>
    </source>
</evidence>
<keyword evidence="9" id="KW-1185">Reference proteome</keyword>
<dbReference type="PATRIC" id="fig|1177179.3.peg.3359"/>
<comment type="function">
    <text evidence="1">Involved in the transposition of the insertion sequence IS5.</text>
</comment>
<dbReference type="Pfam" id="PF05598">
    <property type="entry name" value="DUF772"/>
    <property type="match status" value="1"/>
</dbReference>
<name>L0WAJ2_9GAMM</name>
<proteinExistence type="inferred from homology"/>
<dbReference type="RefSeq" id="WP_008930590.1">
    <property type="nucleotide sequence ID" value="NZ_AMRJ01000077.1"/>
</dbReference>
<evidence type="ECO:0000259" key="7">
    <source>
        <dbReference type="Pfam" id="PF05598"/>
    </source>
</evidence>
<accession>L0WAJ2</accession>
<evidence type="ECO:0000313" key="8">
    <source>
        <dbReference type="EMBL" id="EKF72750.1"/>
    </source>
</evidence>
<evidence type="ECO:0000256" key="5">
    <source>
        <dbReference type="ARBA" id="ARBA00023172"/>
    </source>
</evidence>
<evidence type="ECO:0000256" key="3">
    <source>
        <dbReference type="ARBA" id="ARBA00022578"/>
    </source>
</evidence>
<keyword evidence="4" id="KW-0238">DNA-binding</keyword>
<dbReference type="GO" id="GO:0004803">
    <property type="term" value="F:transposase activity"/>
    <property type="evidence" value="ECO:0007669"/>
    <property type="project" value="InterPro"/>
</dbReference>
<keyword evidence="5" id="KW-0233">DNA recombination</keyword>
<comment type="similarity">
    <text evidence="2">Belongs to the transposase 11 family.</text>
</comment>
<dbReference type="PANTHER" id="PTHR35604">
    <property type="entry name" value="TRANSPOSASE INSH FOR INSERTION SEQUENCE ELEMENT IS5A-RELATED"/>
    <property type="match status" value="1"/>
</dbReference>
<evidence type="ECO:0000256" key="1">
    <source>
        <dbReference type="ARBA" id="ARBA00003544"/>
    </source>
</evidence>
<dbReference type="Proteomes" id="UP000010164">
    <property type="component" value="Unassembled WGS sequence"/>
</dbReference>
<gene>
    <name evidence="8" type="ORF">A11A3_17145</name>
</gene>
<dbReference type="AlphaFoldDB" id="L0WAJ2"/>
<dbReference type="NCBIfam" id="NF033581">
    <property type="entry name" value="transpos_IS5_4"/>
    <property type="match status" value="1"/>
</dbReference>
<keyword evidence="3" id="KW-0815">Transposition</keyword>
<organism evidence="8 9">
    <name type="scientific">Alcanivorax hongdengensis A-11-3</name>
    <dbReference type="NCBI Taxonomy" id="1177179"/>
    <lineage>
        <taxon>Bacteria</taxon>
        <taxon>Pseudomonadati</taxon>
        <taxon>Pseudomonadota</taxon>
        <taxon>Gammaproteobacteria</taxon>
        <taxon>Oceanospirillales</taxon>
        <taxon>Alcanivoracaceae</taxon>
        <taxon>Alcanivorax</taxon>
    </lineage>
</organism>
<feature type="domain" description="Transposase InsH N-terminal" evidence="7">
    <location>
        <begin position="5"/>
        <end position="95"/>
    </location>
</feature>
<feature type="non-terminal residue" evidence="8">
    <location>
        <position position="1"/>
    </location>
</feature>
<evidence type="ECO:0000256" key="2">
    <source>
        <dbReference type="ARBA" id="ARBA00010075"/>
    </source>
</evidence>
<dbReference type="PANTHER" id="PTHR35604:SF2">
    <property type="entry name" value="TRANSPOSASE INSH FOR INSERTION SEQUENCE ELEMENT IS5A-RELATED"/>
    <property type="match status" value="1"/>
</dbReference>
<feature type="domain" description="Transposase IS4-like" evidence="6">
    <location>
        <begin position="123"/>
        <end position="292"/>
    </location>
</feature>
<protein>
    <submittedName>
        <fullName evidence="8">Transposase, IS4 family protein</fullName>
    </submittedName>
</protein>
<evidence type="ECO:0000313" key="9">
    <source>
        <dbReference type="Proteomes" id="UP000010164"/>
    </source>
</evidence>
<dbReference type="GO" id="GO:0003677">
    <property type="term" value="F:DNA binding"/>
    <property type="evidence" value="ECO:0007669"/>
    <property type="project" value="UniProtKB-KW"/>
</dbReference>
<reference evidence="8 9" key="1">
    <citation type="journal article" date="2012" name="J. Bacteriol.">
        <title>Genome Sequence of the Alkane-Degrading Bacterium Alcanivorax hongdengensis Type Strain A-11-3.</title>
        <authorList>
            <person name="Lai Q."/>
            <person name="Shao Z."/>
        </authorList>
    </citation>
    <scope>NUCLEOTIDE SEQUENCE [LARGE SCALE GENOMIC DNA]</scope>
    <source>
        <strain evidence="8 9">A-11-3</strain>
    </source>
</reference>
<evidence type="ECO:0000259" key="6">
    <source>
        <dbReference type="Pfam" id="PF01609"/>
    </source>
</evidence>
<dbReference type="InterPro" id="IPR047959">
    <property type="entry name" value="Transpos_IS5"/>
</dbReference>
<comment type="caution">
    <text evidence="8">The sequence shown here is derived from an EMBL/GenBank/DDBJ whole genome shotgun (WGS) entry which is preliminary data.</text>
</comment>
<sequence length="302" mass="34634">KKKTRREIFLEKMDKLIPWEKLEQQLAKKYHRAKTGRPPYPLPVMLRVHAMQLFYNLSDPAMEDALYEIESMRQFAGLRLSGNLPDETTILNFRHFLEEHKFGKIIFETINAHLAGQGLILREGSIVDATILSAPSSTKNSSGERDPEMYQTKKGNEWHFGMKMHIGTDDAFGLIHSIATTSANVHDIVVADQLLHGKEQRVWGDAGYLGIGQRPEHHSRKVDWQIAMRPGKRAKLPEGDPAAKLERLKAGVRAKVEHSFFYIKRVFGYNKVRYRGLAKNTERLYVLAGFSNMMMARKYLVT</sequence>
<dbReference type="InterPro" id="IPR002559">
    <property type="entry name" value="Transposase_11"/>
</dbReference>
<dbReference type="Pfam" id="PF01609">
    <property type="entry name" value="DDE_Tnp_1"/>
    <property type="match status" value="1"/>
</dbReference>
<dbReference type="eggNOG" id="COG3039">
    <property type="taxonomic scope" value="Bacteria"/>
</dbReference>
<dbReference type="OrthoDB" id="9774608at2"/>
<dbReference type="GO" id="GO:0006313">
    <property type="term" value="P:DNA transposition"/>
    <property type="evidence" value="ECO:0007669"/>
    <property type="project" value="InterPro"/>
</dbReference>
<dbReference type="InterPro" id="IPR008490">
    <property type="entry name" value="Transposase_InsH_N"/>
</dbReference>